<protein>
    <submittedName>
        <fullName evidence="1">Uncharacterized protein</fullName>
    </submittedName>
</protein>
<name>A0A2N6CS16_9GAMM</name>
<reference evidence="1 2" key="1">
    <citation type="submission" date="2017-11" db="EMBL/GenBank/DDBJ databases">
        <title>Genome-resolved metagenomics identifies genetic mobility, metabolic interactions, and unexpected diversity in perchlorate-reducing communities.</title>
        <authorList>
            <person name="Barnum T.P."/>
            <person name="Figueroa I.A."/>
            <person name="Carlstrom C.I."/>
            <person name="Lucas L.N."/>
            <person name="Engelbrektson A.L."/>
            <person name="Coates J.D."/>
        </authorList>
    </citation>
    <scope>NUCLEOTIDE SEQUENCE [LARGE SCALE GENOMIC DNA]</scope>
    <source>
        <strain evidence="1">BM301</strain>
    </source>
</reference>
<evidence type="ECO:0000313" key="2">
    <source>
        <dbReference type="Proteomes" id="UP000235015"/>
    </source>
</evidence>
<dbReference type="Proteomes" id="UP000235015">
    <property type="component" value="Unassembled WGS sequence"/>
</dbReference>
<organism evidence="1 2">
    <name type="scientific">Sedimenticola selenatireducens</name>
    <dbReference type="NCBI Taxonomy" id="191960"/>
    <lineage>
        <taxon>Bacteria</taxon>
        <taxon>Pseudomonadati</taxon>
        <taxon>Pseudomonadota</taxon>
        <taxon>Gammaproteobacteria</taxon>
        <taxon>Chromatiales</taxon>
        <taxon>Sedimenticolaceae</taxon>
        <taxon>Sedimenticola</taxon>
    </lineage>
</organism>
<proteinExistence type="predicted"/>
<evidence type="ECO:0000313" key="1">
    <source>
        <dbReference type="EMBL" id="PLX59871.1"/>
    </source>
</evidence>
<dbReference type="EMBL" id="PKUN01000030">
    <property type="protein sequence ID" value="PLX59871.1"/>
    <property type="molecule type" value="Genomic_DNA"/>
</dbReference>
<accession>A0A2N6CS16</accession>
<dbReference type="STRING" id="1111735.GCA_000428045_03180"/>
<dbReference type="AlphaFoldDB" id="A0A2N6CS16"/>
<comment type="caution">
    <text evidence="1">The sequence shown here is derived from an EMBL/GenBank/DDBJ whole genome shotgun (WGS) entry which is preliminary data.</text>
</comment>
<gene>
    <name evidence="1" type="ORF">C0630_18360</name>
</gene>
<sequence>MVKAVIELKEAFTAGGFQLLGEYSPDADRHVIVVTNDYLRRLAAEEASALFSVPQRISITRFEGRLQIAYTNPDYQKYAFRIKGDLEPVRVQLKNILGEQETFGSSRGLTAAILSGYRYSYGMEQFDDFLYLCRFGSQSRALKVIEEGLRSGRGGVNVVFRTEIPGSAVSLFGVALKEGAGSDQAVIDAVDIQPLKHTPRFPYTLVVRKGEIFALHPRFALPLDFPDLERTGRYSFTGLIKVLGAIEESLHSLLSDR</sequence>